<comment type="similarity">
    <text evidence="2">Belongs to the class-II aminoacyl-tRNA synthetase family. Alax-L subfamily.</text>
</comment>
<organism evidence="4 5">
    <name type="scientific">Coemansia erecta</name>
    <dbReference type="NCBI Taxonomy" id="147472"/>
    <lineage>
        <taxon>Eukaryota</taxon>
        <taxon>Fungi</taxon>
        <taxon>Fungi incertae sedis</taxon>
        <taxon>Zoopagomycota</taxon>
        <taxon>Kickxellomycotina</taxon>
        <taxon>Kickxellomycetes</taxon>
        <taxon>Kickxellales</taxon>
        <taxon>Kickxellaceae</taxon>
        <taxon>Coemansia</taxon>
    </lineage>
</organism>
<dbReference type="GO" id="GO:0004813">
    <property type="term" value="F:alanine-tRNA ligase activity"/>
    <property type="evidence" value="ECO:0007669"/>
    <property type="project" value="InterPro"/>
</dbReference>
<dbReference type="InterPro" id="IPR012947">
    <property type="entry name" value="tRNA_SAD"/>
</dbReference>
<evidence type="ECO:0000256" key="2">
    <source>
        <dbReference type="ARBA" id="ARBA00008429"/>
    </source>
</evidence>
<dbReference type="SMART" id="SM00863">
    <property type="entry name" value="tRNA_SAD"/>
    <property type="match status" value="1"/>
</dbReference>
<dbReference type="EMBL" id="JANBOJ010000210">
    <property type="protein sequence ID" value="KAJ1720961.1"/>
    <property type="molecule type" value="Genomic_DNA"/>
</dbReference>
<evidence type="ECO:0000259" key="3">
    <source>
        <dbReference type="SMART" id="SM00863"/>
    </source>
</evidence>
<dbReference type="InterPro" id="IPR018163">
    <property type="entry name" value="Thr/Ala-tRNA-synth_IIc_edit"/>
</dbReference>
<dbReference type="OrthoDB" id="288942at2759"/>
<name>A0A9W7XUA8_9FUNG</name>
<dbReference type="InterPro" id="IPR009000">
    <property type="entry name" value="Transl_B-barrel_sf"/>
</dbReference>
<comment type="caution">
    <text evidence="4">The sequence shown here is derived from an EMBL/GenBank/DDBJ whole genome shotgun (WGS) entry which is preliminary data.</text>
</comment>
<sequence length="242" mass="25576">MPTALAYFADTYQLEGPATVAAVLDAASPAAAAASSPALAALFAKHPHALTLDRTLFYPQGGGQPTDTGTITSPAGAFAVHHVAMHDGTVYHFGAGALPSPADTVELHVDSLTRLRNARCHSAGHLIFSLVTAQGSAWAMRERKGHHFADGAYVEFDGVMPAEEDVAAFQRRIDQAVAEDLPVHVYEGEDGRRYVRVGGYAENPCGGTHVRSTAELAGLTIRKIARRANQGTTKVSYAVEAK</sequence>
<dbReference type="AlphaFoldDB" id="A0A9W7XUA8"/>
<dbReference type="InterPro" id="IPR018164">
    <property type="entry name" value="Ala-tRNA-synth_IIc_N"/>
</dbReference>
<feature type="domain" description="Threonyl/alanyl tRNA synthetase SAD" evidence="3">
    <location>
        <begin position="192"/>
        <end position="236"/>
    </location>
</feature>
<dbReference type="Proteomes" id="UP001149813">
    <property type="component" value="Unassembled WGS sequence"/>
</dbReference>
<dbReference type="SUPFAM" id="SSF50447">
    <property type="entry name" value="Translation proteins"/>
    <property type="match status" value="1"/>
</dbReference>
<evidence type="ECO:0000256" key="1">
    <source>
        <dbReference type="ARBA" id="ARBA00001947"/>
    </source>
</evidence>
<comment type="cofactor">
    <cofactor evidence="1">
        <name>Zn(2+)</name>
        <dbReference type="ChEBI" id="CHEBI:29105"/>
    </cofactor>
</comment>
<dbReference type="PANTHER" id="PTHR43462">
    <property type="entry name" value="ALANYL-TRNA EDITING PROTEIN"/>
    <property type="match status" value="1"/>
</dbReference>
<keyword evidence="5" id="KW-1185">Reference proteome</keyword>
<dbReference type="GO" id="GO:0006419">
    <property type="term" value="P:alanyl-tRNA aminoacylation"/>
    <property type="evidence" value="ECO:0007669"/>
    <property type="project" value="InterPro"/>
</dbReference>
<dbReference type="GO" id="GO:0005524">
    <property type="term" value="F:ATP binding"/>
    <property type="evidence" value="ECO:0007669"/>
    <property type="project" value="InterPro"/>
</dbReference>
<evidence type="ECO:0000313" key="5">
    <source>
        <dbReference type="Proteomes" id="UP001149813"/>
    </source>
</evidence>
<dbReference type="Gene3D" id="3.30.980.10">
    <property type="entry name" value="Threonyl-trna Synthetase, Chain A, domain 2"/>
    <property type="match status" value="1"/>
</dbReference>
<proteinExistence type="inferred from homology"/>
<evidence type="ECO:0000313" key="4">
    <source>
        <dbReference type="EMBL" id="KAJ1720961.1"/>
    </source>
</evidence>
<dbReference type="Gene3D" id="2.40.30.130">
    <property type="match status" value="1"/>
</dbReference>
<protein>
    <recommendedName>
        <fullName evidence="3">Threonyl/alanyl tRNA synthetase SAD domain-containing protein</fullName>
    </recommendedName>
</protein>
<reference evidence="4" key="1">
    <citation type="submission" date="2022-07" db="EMBL/GenBank/DDBJ databases">
        <title>Phylogenomic reconstructions and comparative analyses of Kickxellomycotina fungi.</title>
        <authorList>
            <person name="Reynolds N.K."/>
            <person name="Stajich J.E."/>
            <person name="Barry K."/>
            <person name="Grigoriev I.V."/>
            <person name="Crous P."/>
            <person name="Smith M.E."/>
        </authorList>
    </citation>
    <scope>NUCLEOTIDE SEQUENCE</scope>
    <source>
        <strain evidence="4">NBRC 32514</strain>
    </source>
</reference>
<accession>A0A9W7XUA8</accession>
<dbReference type="Pfam" id="PF01411">
    <property type="entry name" value="tRNA-synt_2c"/>
    <property type="match status" value="1"/>
</dbReference>
<dbReference type="PANTHER" id="PTHR43462:SF2">
    <property type="entry name" value="THREONYL AND ALANYL TRNA SYNTHETASE SECOND ADDITIONAL DOMAIN-CONTAINING PROTEIN"/>
    <property type="match status" value="1"/>
</dbReference>
<dbReference type="SUPFAM" id="SSF55186">
    <property type="entry name" value="ThrRS/AlaRS common domain"/>
    <property type="match status" value="1"/>
</dbReference>
<dbReference type="InterPro" id="IPR051335">
    <property type="entry name" value="Alanyl-tRNA_Editing_Enzymes"/>
</dbReference>
<gene>
    <name evidence="4" type="ORF">LPJ53_004460</name>
</gene>